<protein>
    <submittedName>
        <fullName evidence="2">Uncharacterized protein</fullName>
    </submittedName>
</protein>
<keyword evidence="1" id="KW-0472">Membrane</keyword>
<keyword evidence="1" id="KW-0812">Transmembrane</keyword>
<feature type="transmembrane region" description="Helical" evidence="1">
    <location>
        <begin position="6"/>
        <end position="22"/>
    </location>
</feature>
<evidence type="ECO:0000256" key="1">
    <source>
        <dbReference type="SAM" id="Phobius"/>
    </source>
</evidence>
<evidence type="ECO:0000313" key="2">
    <source>
        <dbReference type="EMBL" id="KKM25284.1"/>
    </source>
</evidence>
<gene>
    <name evidence="2" type="ORF">LCGC14_1596510</name>
</gene>
<accession>A0A0F9IYT2</accession>
<reference evidence="2" key="1">
    <citation type="journal article" date="2015" name="Nature">
        <title>Complex archaea that bridge the gap between prokaryotes and eukaryotes.</title>
        <authorList>
            <person name="Spang A."/>
            <person name="Saw J.H."/>
            <person name="Jorgensen S.L."/>
            <person name="Zaremba-Niedzwiedzka K."/>
            <person name="Martijn J."/>
            <person name="Lind A.E."/>
            <person name="van Eijk R."/>
            <person name="Schleper C."/>
            <person name="Guy L."/>
            <person name="Ettema T.J."/>
        </authorList>
    </citation>
    <scope>NUCLEOTIDE SEQUENCE</scope>
</reference>
<keyword evidence="1" id="KW-1133">Transmembrane helix</keyword>
<dbReference type="EMBL" id="LAZR01012747">
    <property type="protein sequence ID" value="KKM25284.1"/>
    <property type="molecule type" value="Genomic_DNA"/>
</dbReference>
<dbReference type="AlphaFoldDB" id="A0A0F9IYT2"/>
<comment type="caution">
    <text evidence="2">The sequence shown here is derived from an EMBL/GenBank/DDBJ whole genome shotgun (WGS) entry which is preliminary data.</text>
</comment>
<name>A0A0F9IYT2_9ZZZZ</name>
<organism evidence="2">
    <name type="scientific">marine sediment metagenome</name>
    <dbReference type="NCBI Taxonomy" id="412755"/>
    <lineage>
        <taxon>unclassified sequences</taxon>
        <taxon>metagenomes</taxon>
        <taxon>ecological metagenomes</taxon>
    </lineage>
</organism>
<proteinExistence type="predicted"/>
<sequence length="50" mass="5967">MTILDISPTILILIAFLSLGFYRNRKFLVGWSKNWWEQIKIVWGGKNDKR</sequence>